<comment type="caution">
    <text evidence="12">The sequence shown here is derived from an EMBL/GenBank/DDBJ whole genome shotgun (WGS) entry which is preliminary data.</text>
</comment>
<sequence length="432" mass="48167">MSSQPQSTELQRRRRKALADALAGVVATLVSLWTFYPIDVLKTKLQAGVVDKGSSSFFRGLPIKTLHAASSSFCYFYLYSFIVSWWTQGNQKKPMSPAVRLSLSAIAAMLNTLITLPLDVLASKSQASHDDDDCSTAVDETQQEESDSSCSADEEDHLKQKHLQAQQFRMDQVWRELEKQPNPARAQIDGEVFYDSCSEAPRPHSNQSSFDDEEKQEEQDNGSACGSFRKGNLTVTVRTTSARAPEQGSIPSKKQTILFAKQTSGGQREEPKRQPKQLRKSYSMESLSDLPPLWKGLYPSLLLCSNPSIHYTVFDMAKSNLLRRTTKSNLSMTEAFLLGLFAKFCATMATYPLIRAKVMIMVTHRSSMLATLIESYRSNGMVKGWYKGCSVQLLHTVLKSALLMMVKERIATTTHRLLVPSKPAATAAGVRR</sequence>
<evidence type="ECO:0000256" key="3">
    <source>
        <dbReference type="ARBA" id="ARBA00022448"/>
    </source>
</evidence>
<dbReference type="PROSITE" id="PS50920">
    <property type="entry name" value="SOLCAR"/>
    <property type="match status" value="1"/>
</dbReference>
<protein>
    <submittedName>
        <fullName evidence="12">Peroxisomal adenine nucleotide carrier 1</fullName>
    </submittedName>
</protein>
<evidence type="ECO:0000256" key="7">
    <source>
        <dbReference type="ARBA" id="ARBA00023136"/>
    </source>
</evidence>
<evidence type="ECO:0000313" key="12">
    <source>
        <dbReference type="EMBL" id="CAB9496080.1"/>
    </source>
</evidence>
<dbReference type="AlphaFoldDB" id="A0A9N8D6G0"/>
<dbReference type="EMBL" id="CAICTM010000001">
    <property type="protein sequence ID" value="CAB9496080.1"/>
    <property type="molecule type" value="Genomic_DNA"/>
</dbReference>
<accession>A0A9N8D6G0</accession>
<evidence type="ECO:0000256" key="8">
    <source>
        <dbReference type="PROSITE-ProRule" id="PRU00282"/>
    </source>
</evidence>
<evidence type="ECO:0000256" key="4">
    <source>
        <dbReference type="ARBA" id="ARBA00022692"/>
    </source>
</evidence>
<keyword evidence="3 9" id="KW-0813">Transport</keyword>
<dbReference type="PANTHER" id="PTHR45939:SF1">
    <property type="entry name" value="MITOCHONDRIAL THIAMINE PYROPHOSPHATE CARRIER 1-RELATED"/>
    <property type="match status" value="1"/>
</dbReference>
<evidence type="ECO:0000256" key="5">
    <source>
        <dbReference type="ARBA" id="ARBA00022737"/>
    </source>
</evidence>
<comment type="subcellular location">
    <subcellularLocation>
        <location evidence="1">Membrane</location>
        <topology evidence="1">Multi-pass membrane protein</topology>
    </subcellularLocation>
</comment>
<keyword evidence="5" id="KW-0677">Repeat</keyword>
<feature type="compositionally biased region" description="Acidic residues" evidence="10">
    <location>
        <begin position="141"/>
        <end position="155"/>
    </location>
</feature>
<reference evidence="12" key="1">
    <citation type="submission" date="2020-06" db="EMBL/GenBank/DDBJ databases">
        <authorList>
            <consortium name="Plant Systems Biology data submission"/>
        </authorList>
    </citation>
    <scope>NUCLEOTIDE SEQUENCE</scope>
    <source>
        <strain evidence="12">D6</strain>
    </source>
</reference>
<proteinExistence type="inferred from homology"/>
<evidence type="ECO:0000256" key="6">
    <source>
        <dbReference type="ARBA" id="ARBA00022989"/>
    </source>
</evidence>
<dbReference type="InterPro" id="IPR052217">
    <property type="entry name" value="Mito/Peroxisomal_Carrier"/>
</dbReference>
<comment type="similarity">
    <text evidence="2 9">Belongs to the mitochondrial carrier (TC 2.A.29) family.</text>
</comment>
<feature type="region of interest" description="Disordered" evidence="10">
    <location>
        <begin position="261"/>
        <end position="283"/>
    </location>
</feature>
<evidence type="ECO:0000256" key="10">
    <source>
        <dbReference type="SAM" id="MobiDB-lite"/>
    </source>
</evidence>
<keyword evidence="4 8" id="KW-0812">Transmembrane</keyword>
<feature type="transmembrane region" description="Helical" evidence="11">
    <location>
        <begin position="98"/>
        <end position="118"/>
    </location>
</feature>
<organism evidence="12 13">
    <name type="scientific">Seminavis robusta</name>
    <dbReference type="NCBI Taxonomy" id="568900"/>
    <lineage>
        <taxon>Eukaryota</taxon>
        <taxon>Sar</taxon>
        <taxon>Stramenopiles</taxon>
        <taxon>Ochrophyta</taxon>
        <taxon>Bacillariophyta</taxon>
        <taxon>Bacillariophyceae</taxon>
        <taxon>Bacillariophycidae</taxon>
        <taxon>Naviculales</taxon>
        <taxon>Naviculaceae</taxon>
        <taxon>Seminavis</taxon>
    </lineage>
</organism>
<feature type="region of interest" description="Disordered" evidence="10">
    <location>
        <begin position="196"/>
        <end position="229"/>
    </location>
</feature>
<feature type="region of interest" description="Disordered" evidence="10">
    <location>
        <begin position="128"/>
        <end position="164"/>
    </location>
</feature>
<evidence type="ECO:0000256" key="2">
    <source>
        <dbReference type="ARBA" id="ARBA00006375"/>
    </source>
</evidence>
<dbReference type="GO" id="GO:0015217">
    <property type="term" value="F:ADP transmembrane transporter activity"/>
    <property type="evidence" value="ECO:0007669"/>
    <property type="project" value="TreeGrafter"/>
</dbReference>
<dbReference type="PANTHER" id="PTHR45939">
    <property type="entry name" value="PEROXISOMAL MEMBRANE PROTEIN PMP34-RELATED"/>
    <property type="match status" value="1"/>
</dbReference>
<dbReference type="SUPFAM" id="SSF103506">
    <property type="entry name" value="Mitochondrial carrier"/>
    <property type="match status" value="2"/>
</dbReference>
<evidence type="ECO:0000256" key="9">
    <source>
        <dbReference type="RuleBase" id="RU000488"/>
    </source>
</evidence>
<dbReference type="Gene3D" id="1.50.40.10">
    <property type="entry name" value="Mitochondrial carrier domain"/>
    <property type="match status" value="2"/>
</dbReference>
<dbReference type="Proteomes" id="UP001153069">
    <property type="component" value="Unassembled WGS sequence"/>
</dbReference>
<dbReference type="OrthoDB" id="446044at2759"/>
<dbReference type="InterPro" id="IPR018108">
    <property type="entry name" value="MCP_transmembrane"/>
</dbReference>
<dbReference type="GO" id="GO:0016020">
    <property type="term" value="C:membrane"/>
    <property type="evidence" value="ECO:0007669"/>
    <property type="project" value="UniProtKB-SubCell"/>
</dbReference>
<dbReference type="Pfam" id="PF00153">
    <property type="entry name" value="Mito_carr"/>
    <property type="match status" value="1"/>
</dbReference>
<keyword evidence="7 8" id="KW-0472">Membrane</keyword>
<evidence type="ECO:0000313" key="13">
    <source>
        <dbReference type="Proteomes" id="UP001153069"/>
    </source>
</evidence>
<keyword evidence="6 11" id="KW-1133">Transmembrane helix</keyword>
<feature type="repeat" description="Solcar" evidence="8">
    <location>
        <begin position="15"/>
        <end position="85"/>
    </location>
</feature>
<keyword evidence="13" id="KW-1185">Reference proteome</keyword>
<evidence type="ECO:0000256" key="1">
    <source>
        <dbReference type="ARBA" id="ARBA00004141"/>
    </source>
</evidence>
<evidence type="ECO:0000256" key="11">
    <source>
        <dbReference type="SAM" id="Phobius"/>
    </source>
</evidence>
<dbReference type="InterPro" id="IPR023395">
    <property type="entry name" value="MCP_dom_sf"/>
</dbReference>
<gene>
    <name evidence="12" type="ORF">SEMRO_1_G000590.1</name>
</gene>
<feature type="transmembrane region" description="Helical" evidence="11">
    <location>
        <begin position="21"/>
        <end position="38"/>
    </location>
</feature>
<feature type="transmembrane region" description="Helical" evidence="11">
    <location>
        <begin position="66"/>
        <end position="86"/>
    </location>
</feature>
<feature type="compositionally biased region" description="Acidic residues" evidence="10">
    <location>
        <begin position="210"/>
        <end position="220"/>
    </location>
</feature>
<name>A0A9N8D6G0_9STRA</name>